<gene>
    <name evidence="1" type="ORF">JW646_11380</name>
</gene>
<dbReference type="RefSeq" id="WP_228415238.1">
    <property type="nucleotide sequence ID" value="NZ_CP081135.1"/>
</dbReference>
<organism evidence="1 2">
    <name type="scientific">Terrisporobacter hibernicus</name>
    <dbReference type="NCBI Taxonomy" id="2813371"/>
    <lineage>
        <taxon>Bacteria</taxon>
        <taxon>Bacillati</taxon>
        <taxon>Bacillota</taxon>
        <taxon>Clostridia</taxon>
        <taxon>Peptostreptococcales</taxon>
        <taxon>Peptostreptococcaceae</taxon>
        <taxon>Terrisporobacter</taxon>
    </lineage>
</organism>
<dbReference type="KEGG" id="tem:JW646_11380"/>
<evidence type="ECO:0000313" key="2">
    <source>
        <dbReference type="Proteomes" id="UP001198983"/>
    </source>
</evidence>
<name>A0AAX2ZBU8_9FIRM</name>
<keyword evidence="2" id="KW-1185">Reference proteome</keyword>
<protein>
    <submittedName>
        <fullName evidence="1">Uncharacterized protein</fullName>
    </submittedName>
</protein>
<sequence length="251" mass="29430">MGDLGVKYIFESNEQLINNIKNILKTLSHKDYNVDIYKLYENFINDIYENTYTSKEMKKILITIYYSLEMIKENIDNNNFIREKDFFEENLNNQSLAEEIMDGILTSSKSEHEESKLKYYGYLLGNIMFKNDLDIDECNRLIKLSRQLTYCQIKLINMYVISQTIQIPILQREDYTKLGIRDYKLLGILQDTLDMIQKSILNGSGKLVLDLVQINPSKIKVQGVGTLLYNCMSLNKMPYDELEDMLDLLSK</sequence>
<dbReference type="Proteomes" id="UP001198983">
    <property type="component" value="Chromosome"/>
</dbReference>
<evidence type="ECO:0000313" key="1">
    <source>
        <dbReference type="EMBL" id="UEL46256.1"/>
    </source>
</evidence>
<dbReference type="EMBL" id="CP081135">
    <property type="protein sequence ID" value="UEL46256.1"/>
    <property type="molecule type" value="Genomic_DNA"/>
</dbReference>
<dbReference type="AlphaFoldDB" id="A0AAX2ZBU8"/>
<accession>A0AAX2ZBU8</accession>
<proteinExistence type="predicted"/>
<reference evidence="1 2" key="1">
    <citation type="journal article" date="2023" name="Int. J. Syst. Evol. Microbiol.">
        <title>Terrisporobacter hibernicus sp. nov., isolated from bovine faeces in Northern Ireland.</title>
        <authorList>
            <person name="Mitchell M."/>
            <person name="Nguyen S.V."/>
            <person name="Connor M."/>
            <person name="Fairley D.J."/>
            <person name="Donoghue O."/>
            <person name="Marshall H."/>
            <person name="Koolman L."/>
            <person name="McMullan G."/>
            <person name="Schaffer K.E."/>
            <person name="McGrath J.W."/>
            <person name="Fanning S."/>
        </authorList>
    </citation>
    <scope>NUCLEOTIDE SEQUENCE [LARGE SCALE GENOMIC DNA]</scope>
    <source>
        <strain evidence="1 2">MCA3</strain>
    </source>
</reference>